<dbReference type="GO" id="GO:1901135">
    <property type="term" value="P:carbohydrate derivative metabolic process"/>
    <property type="evidence" value="ECO:0007669"/>
    <property type="project" value="InterPro"/>
</dbReference>
<evidence type="ECO:0000256" key="2">
    <source>
        <dbReference type="ARBA" id="ARBA00023125"/>
    </source>
</evidence>
<dbReference type="InterPro" id="IPR035472">
    <property type="entry name" value="RpiR-like_SIS"/>
</dbReference>
<dbReference type="InterPro" id="IPR001347">
    <property type="entry name" value="SIS_dom"/>
</dbReference>
<dbReference type="CDD" id="cd05013">
    <property type="entry name" value="SIS_RpiR"/>
    <property type="match status" value="1"/>
</dbReference>
<dbReference type="OrthoDB" id="3848503at2"/>
<dbReference type="InterPro" id="IPR036388">
    <property type="entry name" value="WH-like_DNA-bd_sf"/>
</dbReference>
<dbReference type="InterPro" id="IPR000281">
    <property type="entry name" value="HTH_RpiR"/>
</dbReference>
<name>A0A327Z300_9ACTN</name>
<keyword evidence="6" id="KW-1185">Reference proteome</keyword>
<dbReference type="GO" id="GO:0003677">
    <property type="term" value="F:DNA binding"/>
    <property type="evidence" value="ECO:0007669"/>
    <property type="project" value="UniProtKB-KW"/>
</dbReference>
<evidence type="ECO:0000259" key="4">
    <source>
        <dbReference type="PROSITE" id="PS51071"/>
    </source>
</evidence>
<evidence type="ECO:0000313" key="5">
    <source>
        <dbReference type="EMBL" id="RAK29331.1"/>
    </source>
</evidence>
<dbReference type="EMBL" id="QLMJ01000018">
    <property type="protein sequence ID" value="RAK29331.1"/>
    <property type="molecule type" value="Genomic_DNA"/>
</dbReference>
<gene>
    <name evidence="5" type="ORF">B0I29_118123</name>
</gene>
<sequence length="281" mass="29857">MAPEDWLLNLAQQHRLSPTQRQIVQRMLGMFPGVAFLSTVEIAEQTGVSQPTVTRLATALGFAGFPEFRTALREAVLSGVPEQRGPGQRAPERFDAGVVAIEQECANVGSLHRVVTGDRMAAAVRLLAASQPLGVVGLRASAALAEHFGFFARRILPSVTTCTNAGTLADTVLQLRQQDASALLIFAMPRYPAATVAAIRRARKLGLSTVVIADSALAPFAGEADVLLVAPVGTGLVFDSHAAAVVLSISLLDAIAATDPERTQRRLEAHESLVDDWIHEA</sequence>
<evidence type="ECO:0000256" key="1">
    <source>
        <dbReference type="ARBA" id="ARBA00023015"/>
    </source>
</evidence>
<dbReference type="GO" id="GO:0097367">
    <property type="term" value="F:carbohydrate derivative binding"/>
    <property type="evidence" value="ECO:0007669"/>
    <property type="project" value="InterPro"/>
</dbReference>
<comment type="caution">
    <text evidence="5">The sequence shown here is derived from an EMBL/GenBank/DDBJ whole genome shotgun (WGS) entry which is preliminary data.</text>
</comment>
<keyword evidence="2" id="KW-0238">DNA-binding</keyword>
<dbReference type="AlphaFoldDB" id="A0A327Z300"/>
<protein>
    <submittedName>
        <fullName evidence="5">RpiR family transcriptional regulator</fullName>
    </submittedName>
</protein>
<reference evidence="5 6" key="1">
    <citation type="submission" date="2018-06" db="EMBL/GenBank/DDBJ databases">
        <title>Genomic Encyclopedia of Type Strains, Phase III (KMG-III): the genomes of soil and plant-associated and newly described type strains.</title>
        <authorList>
            <person name="Whitman W."/>
        </authorList>
    </citation>
    <scope>NUCLEOTIDE SEQUENCE [LARGE SCALE GENOMIC DNA]</scope>
    <source>
        <strain evidence="5 6">CGMCC 4.7090</strain>
    </source>
</reference>
<keyword evidence="3" id="KW-0804">Transcription</keyword>
<feature type="domain" description="HTH rpiR-type" evidence="4">
    <location>
        <begin position="3"/>
        <end position="79"/>
    </location>
</feature>
<dbReference type="PANTHER" id="PTHR30514">
    <property type="entry name" value="GLUCOKINASE"/>
    <property type="match status" value="1"/>
</dbReference>
<accession>A0A327Z300</accession>
<dbReference type="InterPro" id="IPR046348">
    <property type="entry name" value="SIS_dom_sf"/>
</dbReference>
<dbReference type="PROSITE" id="PS51071">
    <property type="entry name" value="HTH_RPIR"/>
    <property type="match status" value="1"/>
</dbReference>
<dbReference type="Pfam" id="PF01380">
    <property type="entry name" value="SIS"/>
    <property type="match status" value="1"/>
</dbReference>
<organism evidence="5 6">
    <name type="scientific">Actinoplanes lutulentus</name>
    <dbReference type="NCBI Taxonomy" id="1287878"/>
    <lineage>
        <taxon>Bacteria</taxon>
        <taxon>Bacillati</taxon>
        <taxon>Actinomycetota</taxon>
        <taxon>Actinomycetes</taxon>
        <taxon>Micromonosporales</taxon>
        <taxon>Micromonosporaceae</taxon>
        <taxon>Actinoplanes</taxon>
    </lineage>
</organism>
<dbReference type="InterPro" id="IPR047640">
    <property type="entry name" value="RpiR-like"/>
</dbReference>
<dbReference type="Proteomes" id="UP000249341">
    <property type="component" value="Unassembled WGS sequence"/>
</dbReference>
<dbReference type="GO" id="GO:0003700">
    <property type="term" value="F:DNA-binding transcription factor activity"/>
    <property type="evidence" value="ECO:0007669"/>
    <property type="project" value="InterPro"/>
</dbReference>
<dbReference type="Gene3D" id="3.40.50.10490">
    <property type="entry name" value="Glucose-6-phosphate isomerase like protein, domain 1"/>
    <property type="match status" value="1"/>
</dbReference>
<keyword evidence="1" id="KW-0805">Transcription regulation</keyword>
<dbReference type="SUPFAM" id="SSF53697">
    <property type="entry name" value="SIS domain"/>
    <property type="match status" value="1"/>
</dbReference>
<proteinExistence type="predicted"/>
<dbReference type="Pfam" id="PF01418">
    <property type="entry name" value="HTH_6"/>
    <property type="match status" value="1"/>
</dbReference>
<dbReference type="PANTHER" id="PTHR30514:SF18">
    <property type="entry name" value="RPIR-FAMILY TRANSCRIPTIONAL REGULATOR"/>
    <property type="match status" value="1"/>
</dbReference>
<dbReference type="Gene3D" id="1.10.10.10">
    <property type="entry name" value="Winged helix-like DNA-binding domain superfamily/Winged helix DNA-binding domain"/>
    <property type="match status" value="1"/>
</dbReference>
<evidence type="ECO:0000313" key="6">
    <source>
        <dbReference type="Proteomes" id="UP000249341"/>
    </source>
</evidence>
<dbReference type="InterPro" id="IPR009057">
    <property type="entry name" value="Homeodomain-like_sf"/>
</dbReference>
<dbReference type="RefSeq" id="WP_111653021.1">
    <property type="nucleotide sequence ID" value="NZ_JACHWI010000003.1"/>
</dbReference>
<evidence type="ECO:0000256" key="3">
    <source>
        <dbReference type="ARBA" id="ARBA00023163"/>
    </source>
</evidence>
<dbReference type="SUPFAM" id="SSF46689">
    <property type="entry name" value="Homeodomain-like"/>
    <property type="match status" value="1"/>
</dbReference>